<feature type="compositionally biased region" description="Basic and acidic residues" evidence="1">
    <location>
        <begin position="13"/>
        <end position="30"/>
    </location>
</feature>
<protein>
    <submittedName>
        <fullName evidence="2">Uncharacterized protein</fullName>
    </submittedName>
</protein>
<organism evidence="2">
    <name type="scientific">bioreactor metagenome</name>
    <dbReference type="NCBI Taxonomy" id="1076179"/>
    <lineage>
        <taxon>unclassified sequences</taxon>
        <taxon>metagenomes</taxon>
        <taxon>ecological metagenomes</taxon>
    </lineage>
</organism>
<dbReference type="EMBL" id="VSSQ01000442">
    <property type="protein sequence ID" value="MPL94795.1"/>
    <property type="molecule type" value="Genomic_DNA"/>
</dbReference>
<reference evidence="2" key="1">
    <citation type="submission" date="2019-08" db="EMBL/GenBank/DDBJ databases">
        <authorList>
            <person name="Kucharzyk K."/>
            <person name="Murdoch R.W."/>
            <person name="Higgins S."/>
            <person name="Loffler F."/>
        </authorList>
    </citation>
    <scope>NUCLEOTIDE SEQUENCE</scope>
</reference>
<gene>
    <name evidence="2" type="ORF">SDC9_40953</name>
</gene>
<name>A0A644VTP5_9ZZZZ</name>
<evidence type="ECO:0000256" key="1">
    <source>
        <dbReference type="SAM" id="MobiDB-lite"/>
    </source>
</evidence>
<dbReference type="AlphaFoldDB" id="A0A644VTP5"/>
<comment type="caution">
    <text evidence="2">The sequence shown here is derived from an EMBL/GenBank/DDBJ whole genome shotgun (WGS) entry which is preliminary data.</text>
</comment>
<accession>A0A644VTP5</accession>
<sequence>MLRRKKGEMCGSKTRDRHPEGRTGDVIEARSTAEGDRFGVAAMLAADRNRHVGARALAPRGTDQQQLPHPLDVEDVERILGKDPLVDIGRHEAPGIVARQAIGHLRQVIGAEGQEMRVLGDLARPQRGPRRLHHHAEAIGELGLHLGAHGGRHRVDPGLDDLDLARGRDQRDHHLGHHLGAAPAGLDRRLEDRAGLHVVDLGHGHAKAHAAHAEHRVEFRKRLAAPRDLAQRPVERLSQLAHPLAVVRQELMQRRVEEPDADRLARHDVEERDEVGALHRQQTLERDAPVVRRVGKDHLPHQRQAILVEEHVLGAGKADALGLEHARGAGILGSVGIRPHADVAHVVGPVQQRAEAVVERRLQHLGDACQHLAIGAVNGNHVAFAEDPAAGRAHHPFAGVDRDIGAARDAGQPEAARDHRGMAGHAAALGQHGDGSVHATDVLGRGLAPHQDAGLVARGRGLGGGSGEDDAAGGGAGACRDAAGKAVARAARVDLIVQELRQRPRLDPQERLLAADDAVLGERHGDLHRRPRRAHHPHRVDHRDPPALDREFDLHLLAQFRPAGEAIALQLGEDLGRGLLERGAARIAGEVERLDRGLAALALPAKAAGDAACAGHPVGELHRARTGQPRPDAKRHALHQKAEHRLERGALRLAQKPCRRPLPGPRHRAQHLAELAGGRLRELLVGLGAIGGQRRGQRPGARLVMEHVGIEPRDMGRVILHEAQIERIGRLMPVAVGQPRVHGIVHADVQHCPRPAPFGIFRARAHRNKEIRPEHRSQPLGVGQLPGDDRAHRLAGQRHGLRHRQIKPDQPLQALRPPAMARDTDLRRGRQFDKFSEIRVFLHCSNPPVPRRICGNAPRASATIR</sequence>
<proteinExistence type="predicted"/>
<feature type="region of interest" description="Disordered" evidence="1">
    <location>
        <begin position="1"/>
        <end position="30"/>
    </location>
</feature>
<evidence type="ECO:0000313" key="2">
    <source>
        <dbReference type="EMBL" id="MPL94795.1"/>
    </source>
</evidence>